<reference evidence="5 6" key="1">
    <citation type="submission" date="2019-09" db="EMBL/GenBank/DDBJ databases">
        <authorList>
            <person name="Chen X.-Y."/>
        </authorList>
    </citation>
    <scope>NUCLEOTIDE SEQUENCE [LARGE SCALE GENOMIC DNA]</scope>
    <source>
        <strain evidence="5 6">NY5</strain>
    </source>
</reference>
<dbReference type="GO" id="GO:0016783">
    <property type="term" value="F:sulfurtransferase activity"/>
    <property type="evidence" value="ECO:0007669"/>
    <property type="project" value="InterPro"/>
</dbReference>
<keyword evidence="6" id="KW-1185">Reference proteome</keyword>
<dbReference type="NCBIfam" id="NF001237">
    <property type="entry name" value="PRK00207.1"/>
    <property type="match status" value="1"/>
</dbReference>
<dbReference type="InterPro" id="IPR027396">
    <property type="entry name" value="DsrEFH-like"/>
</dbReference>
<keyword evidence="4 5" id="KW-0808">Transferase</keyword>
<sequence length="130" mass="13957">MIYTLLVLSSPTSGHGGRHAAAFAQAAIARGHQIERVFFLDQGTETGSQMAVMPQDEPNRLQPWLELAEQHGVELVLCIASALKHGMLDAGEAARYDRPCATVHPAFVVSGLGQFIDATDRADRLVTFGG</sequence>
<dbReference type="PANTHER" id="PTHR34874">
    <property type="entry name" value="PROTEIN YCHN"/>
    <property type="match status" value="1"/>
</dbReference>
<dbReference type="InterPro" id="IPR003787">
    <property type="entry name" value="Sulphur_relay_DsrE/F-like"/>
</dbReference>
<evidence type="ECO:0000256" key="2">
    <source>
        <dbReference type="ARBA" id="ARBA00007067"/>
    </source>
</evidence>
<dbReference type="NCBIfam" id="TIGR03012">
    <property type="entry name" value="sulf_tusD_dsrE"/>
    <property type="match status" value="1"/>
</dbReference>
<gene>
    <name evidence="5" type="primary">tusD</name>
    <name evidence="5" type="ORF">F0M18_19415</name>
</gene>
<comment type="caution">
    <text evidence="5">The sequence shown here is derived from an EMBL/GenBank/DDBJ whole genome shotgun (WGS) entry which is preliminary data.</text>
</comment>
<proteinExistence type="inferred from homology"/>
<name>A0A5B0WMC8_9GAMM</name>
<dbReference type="PANTHER" id="PTHR34874:SF3">
    <property type="entry name" value="SULFURTRANSFERASE TUSD"/>
    <property type="match status" value="1"/>
</dbReference>
<keyword evidence="3" id="KW-0963">Cytoplasm</keyword>
<dbReference type="SUPFAM" id="SSF75169">
    <property type="entry name" value="DsrEFH-like"/>
    <property type="match status" value="1"/>
</dbReference>
<evidence type="ECO:0000313" key="5">
    <source>
        <dbReference type="EMBL" id="KAA1188204.1"/>
    </source>
</evidence>
<evidence type="ECO:0000256" key="4">
    <source>
        <dbReference type="ARBA" id="ARBA00022679"/>
    </source>
</evidence>
<dbReference type="Proteomes" id="UP000323708">
    <property type="component" value="Unassembled WGS sequence"/>
</dbReference>
<organism evidence="5 6">
    <name type="scientific">Pseudohalioglobus sediminis</name>
    <dbReference type="NCBI Taxonomy" id="2606449"/>
    <lineage>
        <taxon>Bacteria</taxon>
        <taxon>Pseudomonadati</taxon>
        <taxon>Pseudomonadota</taxon>
        <taxon>Gammaproteobacteria</taxon>
        <taxon>Cellvibrionales</taxon>
        <taxon>Halieaceae</taxon>
        <taxon>Pseudohalioglobus</taxon>
    </lineage>
</organism>
<dbReference type="InterPro" id="IPR017463">
    <property type="entry name" value="Sulphur_relay_TusD/DsrE"/>
</dbReference>
<comment type="subcellular location">
    <subcellularLocation>
        <location evidence="1">Cytoplasm</location>
    </subcellularLocation>
</comment>
<dbReference type="AlphaFoldDB" id="A0A5B0WMC8"/>
<dbReference type="EMBL" id="VTUX01000011">
    <property type="protein sequence ID" value="KAA1188204.1"/>
    <property type="molecule type" value="Genomic_DNA"/>
</dbReference>
<accession>A0A5B0WMC8</accession>
<dbReference type="RefSeq" id="WP_149613124.1">
    <property type="nucleotide sequence ID" value="NZ_VTUX01000011.1"/>
</dbReference>
<comment type="similarity">
    <text evidence="2">Belongs to the DsrE/TusD family.</text>
</comment>
<dbReference type="Gene3D" id="3.40.1260.10">
    <property type="entry name" value="DsrEFH-like"/>
    <property type="match status" value="1"/>
</dbReference>
<dbReference type="GO" id="GO:0097163">
    <property type="term" value="F:sulfur carrier activity"/>
    <property type="evidence" value="ECO:0007669"/>
    <property type="project" value="TreeGrafter"/>
</dbReference>
<evidence type="ECO:0000256" key="1">
    <source>
        <dbReference type="ARBA" id="ARBA00004496"/>
    </source>
</evidence>
<evidence type="ECO:0000313" key="6">
    <source>
        <dbReference type="Proteomes" id="UP000323708"/>
    </source>
</evidence>
<evidence type="ECO:0000256" key="3">
    <source>
        <dbReference type="ARBA" id="ARBA00022490"/>
    </source>
</evidence>
<dbReference type="Pfam" id="PF02635">
    <property type="entry name" value="DsrE"/>
    <property type="match status" value="1"/>
</dbReference>
<dbReference type="GO" id="GO:1990228">
    <property type="term" value="C:sulfurtransferase complex"/>
    <property type="evidence" value="ECO:0007669"/>
    <property type="project" value="TreeGrafter"/>
</dbReference>
<dbReference type="GO" id="GO:0002143">
    <property type="term" value="P:tRNA wobble position uridine thiolation"/>
    <property type="evidence" value="ECO:0007669"/>
    <property type="project" value="TreeGrafter"/>
</dbReference>
<protein>
    <submittedName>
        <fullName evidence="5">Sulfurtransferase complex subunit TusD</fullName>
    </submittedName>
</protein>